<dbReference type="KEGG" id="rfr:Rfer_1608"/>
<dbReference type="eggNOG" id="COG5572">
    <property type="taxonomic scope" value="Bacteria"/>
</dbReference>
<name>Q21Y13_ALBFT</name>
<protein>
    <submittedName>
        <fullName evidence="2">Integral membrane protein-like</fullName>
    </submittedName>
</protein>
<evidence type="ECO:0000313" key="2">
    <source>
        <dbReference type="EMBL" id="ABD69340.1"/>
    </source>
</evidence>
<dbReference type="EMBL" id="CP000267">
    <property type="protein sequence ID" value="ABD69340.1"/>
    <property type="molecule type" value="Genomic_DNA"/>
</dbReference>
<dbReference type="Pfam" id="PF10048">
    <property type="entry name" value="DUF2282"/>
    <property type="match status" value="1"/>
</dbReference>
<dbReference type="Proteomes" id="UP000008332">
    <property type="component" value="Chromosome"/>
</dbReference>
<keyword evidence="1" id="KW-0812">Transmembrane</keyword>
<keyword evidence="1" id="KW-0472">Membrane</keyword>
<reference evidence="3" key="1">
    <citation type="submission" date="2006-02" db="EMBL/GenBank/DDBJ databases">
        <title>Complete sequence of chromosome of Rhodoferax ferrireducens DSM 15236.</title>
        <authorList>
            <person name="Copeland A."/>
            <person name="Lucas S."/>
            <person name="Lapidus A."/>
            <person name="Barry K."/>
            <person name="Detter J.C."/>
            <person name="Glavina del Rio T."/>
            <person name="Hammon N."/>
            <person name="Israni S."/>
            <person name="Pitluck S."/>
            <person name="Brettin T."/>
            <person name="Bruce D."/>
            <person name="Han C."/>
            <person name="Tapia R."/>
            <person name="Gilna P."/>
            <person name="Kiss H."/>
            <person name="Schmutz J."/>
            <person name="Larimer F."/>
            <person name="Land M."/>
            <person name="Kyrpides N."/>
            <person name="Ivanova N."/>
            <person name="Richardson P."/>
        </authorList>
    </citation>
    <scope>NUCLEOTIDE SEQUENCE [LARGE SCALE GENOMIC DNA]</scope>
    <source>
        <strain evidence="3">ATCC BAA-621 / DSM 15236 / T118</strain>
    </source>
</reference>
<dbReference type="AlphaFoldDB" id="Q21Y13"/>
<dbReference type="InterPro" id="IPR018740">
    <property type="entry name" value="DUF2282_membr"/>
</dbReference>
<organism evidence="2 3">
    <name type="scientific">Albidiferax ferrireducens (strain ATCC BAA-621 / DSM 15236 / T118)</name>
    <name type="common">Rhodoferax ferrireducens</name>
    <dbReference type="NCBI Taxonomy" id="338969"/>
    <lineage>
        <taxon>Bacteria</taxon>
        <taxon>Pseudomonadati</taxon>
        <taxon>Pseudomonadota</taxon>
        <taxon>Betaproteobacteria</taxon>
        <taxon>Burkholderiales</taxon>
        <taxon>Comamonadaceae</taxon>
        <taxon>Rhodoferax</taxon>
    </lineage>
</organism>
<dbReference type="STRING" id="338969.Rfer_1608"/>
<dbReference type="HOGENOM" id="CLU_152410_0_1_4"/>
<keyword evidence="3" id="KW-1185">Reference proteome</keyword>
<keyword evidence="1" id="KW-1133">Transmembrane helix</keyword>
<evidence type="ECO:0000256" key="1">
    <source>
        <dbReference type="SAM" id="Phobius"/>
    </source>
</evidence>
<feature type="transmembrane region" description="Helical" evidence="1">
    <location>
        <begin position="35"/>
        <end position="58"/>
    </location>
</feature>
<accession>Q21Y13</accession>
<evidence type="ECO:0000313" key="3">
    <source>
        <dbReference type="Proteomes" id="UP000008332"/>
    </source>
</evidence>
<sequence>MAHTARSVLTVTHLPTTVNPTKDIEMKNQTTTTRYASAAALALAMSAALTIAATPIAAQAADTDKCFGVALKGKNDCKAGAGTTCAGTSKVDYQGNAWSMVPKGTCEKTVSKTSPTGFGQLKEFKEVKA</sequence>
<gene>
    <name evidence="2" type="ordered locus">Rfer_1608</name>
</gene>
<proteinExistence type="predicted"/>